<accession>A0AAJ6T6U6</accession>
<dbReference type="AlphaFoldDB" id="A0AAJ6T6U6"/>
<dbReference type="PANTHER" id="PTHR34669">
    <property type="entry name" value="THIOREDOXIN-LIKE FOLD DOMAIN-CONTAINING PROTEIN MRL7L, CHLOROPLASTIC"/>
    <property type="match status" value="1"/>
</dbReference>
<protein>
    <submittedName>
        <fullName evidence="3 4">Uncharacterized protein LOC105111557 isoform X1</fullName>
    </submittedName>
</protein>
<evidence type="ECO:0000313" key="4">
    <source>
        <dbReference type="RefSeq" id="XP_011005256.1"/>
    </source>
</evidence>
<feature type="region of interest" description="Disordered" evidence="1">
    <location>
        <begin position="74"/>
        <end position="111"/>
    </location>
</feature>
<dbReference type="RefSeq" id="XP_011005256.1">
    <property type="nucleotide sequence ID" value="XM_011006954.1"/>
</dbReference>
<evidence type="ECO:0000313" key="2">
    <source>
        <dbReference type="Proteomes" id="UP000694918"/>
    </source>
</evidence>
<evidence type="ECO:0000256" key="1">
    <source>
        <dbReference type="SAM" id="MobiDB-lite"/>
    </source>
</evidence>
<sequence length="451" mass="52429">MAVQLHHLLSPIRDNKFKDFPSFPFITSHSESKPTSYTDVSFTCSCLSSKFLKYPSQLHGGGFQIGISRASRRDERVLSDDGKNKRREEFSDSDDDDDDYSSRKGKVNDPYLMDAEERREWRMKIREVMKKYPDVDENEELDSEEKRMRMEKLLADYPLIVDEDDPDWPEDADGRGFGLDQFFNKITIKNKKKDDDDENYDSDKEIVWQDDDYIRPIKDITTAGWEEAVFKDISPLIVLVHNRYKRPKENEKIRDALEKAVHIIWNCRLPSPRCVAIDAVVETDLVAALKVCVFPEIIFTKAGKILYREKAIRTADEFSKIMAYFYYGAGKPPCLNDIGDSQELIPSVHDITRCEHHKSRRLCDSGSEMQRADCKAPAIRVSSNAVIWGYASLAGHLFVSLFEHWRQRLSLFNPSTRERVKARTSRKTDKQHLSMYTIFAIAWYSPRFNFP</sequence>
<organism evidence="2 4">
    <name type="scientific">Populus euphratica</name>
    <name type="common">Euphrates poplar</name>
    <dbReference type="NCBI Taxonomy" id="75702"/>
    <lineage>
        <taxon>Eukaryota</taxon>
        <taxon>Viridiplantae</taxon>
        <taxon>Streptophyta</taxon>
        <taxon>Embryophyta</taxon>
        <taxon>Tracheophyta</taxon>
        <taxon>Spermatophyta</taxon>
        <taxon>Magnoliopsida</taxon>
        <taxon>eudicotyledons</taxon>
        <taxon>Gunneridae</taxon>
        <taxon>Pentapetalae</taxon>
        <taxon>rosids</taxon>
        <taxon>fabids</taxon>
        <taxon>Malpighiales</taxon>
        <taxon>Salicaceae</taxon>
        <taxon>Saliceae</taxon>
        <taxon>Populus</taxon>
    </lineage>
</organism>
<dbReference type="KEGG" id="peu:105111557"/>
<dbReference type="GeneID" id="105111557"/>
<evidence type="ECO:0000313" key="3">
    <source>
        <dbReference type="RefSeq" id="XP_011005255.1"/>
    </source>
</evidence>
<dbReference type="InterPro" id="IPR044701">
    <property type="entry name" value="MRL7/MRL7L"/>
</dbReference>
<dbReference type="GO" id="GO:0006355">
    <property type="term" value="P:regulation of DNA-templated transcription"/>
    <property type="evidence" value="ECO:0007669"/>
    <property type="project" value="InterPro"/>
</dbReference>
<dbReference type="GO" id="GO:0009570">
    <property type="term" value="C:chloroplast stroma"/>
    <property type="evidence" value="ECO:0007669"/>
    <property type="project" value="TreeGrafter"/>
</dbReference>
<dbReference type="GO" id="GO:0009658">
    <property type="term" value="P:chloroplast organization"/>
    <property type="evidence" value="ECO:0007669"/>
    <property type="project" value="InterPro"/>
</dbReference>
<proteinExistence type="predicted"/>
<reference evidence="3 4" key="1">
    <citation type="submission" date="2025-04" db="UniProtKB">
        <authorList>
            <consortium name="RefSeq"/>
        </authorList>
    </citation>
    <scope>IDENTIFICATION</scope>
</reference>
<name>A0AAJ6T6U6_POPEU</name>
<dbReference type="Proteomes" id="UP000694918">
    <property type="component" value="Unplaced"/>
</dbReference>
<gene>
    <name evidence="3 4" type="primary">LOC105111557</name>
</gene>
<dbReference type="RefSeq" id="XP_011005255.1">
    <property type="nucleotide sequence ID" value="XM_011006953.1"/>
</dbReference>
<feature type="compositionally biased region" description="Basic and acidic residues" evidence="1">
    <location>
        <begin position="74"/>
        <end position="90"/>
    </location>
</feature>
<keyword evidence="2" id="KW-1185">Reference proteome</keyword>
<dbReference type="PANTHER" id="PTHR34669:SF1">
    <property type="entry name" value="THIOREDOXIN-LIKE FOLD DOMAIN-CONTAINING PROTEIN MRL7L, CHLOROPLASTIC"/>
    <property type="match status" value="1"/>
</dbReference>